<name>A0ABP9L4W9_9GAMM</name>
<dbReference type="CDD" id="cd00452">
    <property type="entry name" value="KDPG_aldolase"/>
    <property type="match status" value="1"/>
</dbReference>
<evidence type="ECO:0000256" key="2">
    <source>
        <dbReference type="ARBA" id="ARBA00004736"/>
    </source>
</evidence>
<accession>A0ABP9L4W9</accession>
<dbReference type="Pfam" id="PF01081">
    <property type="entry name" value="Aldolase"/>
    <property type="match status" value="1"/>
</dbReference>
<evidence type="ECO:0000313" key="9">
    <source>
        <dbReference type="Proteomes" id="UP001501083"/>
    </source>
</evidence>
<organism evidence="8 9">
    <name type="scientific">Lysobacter panacisoli</name>
    <dbReference type="NCBI Taxonomy" id="1255263"/>
    <lineage>
        <taxon>Bacteria</taxon>
        <taxon>Pseudomonadati</taxon>
        <taxon>Pseudomonadota</taxon>
        <taxon>Gammaproteobacteria</taxon>
        <taxon>Lysobacterales</taxon>
        <taxon>Lysobacteraceae</taxon>
        <taxon>Lysobacter</taxon>
    </lineage>
</organism>
<dbReference type="PANTHER" id="PTHR30246:SF1">
    <property type="entry name" value="2-DEHYDRO-3-DEOXY-6-PHOSPHOGALACTONATE ALDOLASE-RELATED"/>
    <property type="match status" value="1"/>
</dbReference>
<dbReference type="SUPFAM" id="SSF51569">
    <property type="entry name" value="Aldolase"/>
    <property type="match status" value="1"/>
</dbReference>
<comment type="pathway">
    <text evidence="2">Carbohydrate acid metabolism; 2-dehydro-3-deoxy-D-gluconate degradation; D-glyceraldehyde 3-phosphate and pyruvate from 2-dehydro-3-deoxy-D-gluconate: step 2/2.</text>
</comment>
<dbReference type="RefSeq" id="WP_158982887.1">
    <property type="nucleotide sequence ID" value="NZ_BAABKY010000001.1"/>
</dbReference>
<proteinExistence type="inferred from homology"/>
<evidence type="ECO:0000256" key="5">
    <source>
        <dbReference type="ARBA" id="ARBA00013063"/>
    </source>
</evidence>
<dbReference type="EC" id="4.1.2.14" evidence="5"/>
<protein>
    <recommendedName>
        <fullName evidence="5">2-dehydro-3-deoxy-phosphogluconate aldolase</fullName>
        <ecNumber evidence="5">4.1.2.14</ecNumber>
    </recommendedName>
</protein>
<evidence type="ECO:0000256" key="6">
    <source>
        <dbReference type="ARBA" id="ARBA00023239"/>
    </source>
</evidence>
<keyword evidence="6" id="KW-0456">Lyase</keyword>
<evidence type="ECO:0000256" key="7">
    <source>
        <dbReference type="ARBA" id="ARBA00023277"/>
    </source>
</evidence>
<dbReference type="PROSITE" id="PS00159">
    <property type="entry name" value="ALDOLASE_KDPG_KHG_1"/>
    <property type="match status" value="1"/>
</dbReference>
<dbReference type="EMBL" id="BAABKY010000001">
    <property type="protein sequence ID" value="GAA5069254.1"/>
    <property type="molecule type" value="Genomic_DNA"/>
</dbReference>
<comment type="similarity">
    <text evidence="3">Belongs to the KHG/KDPG aldolase family.</text>
</comment>
<comment type="catalytic activity">
    <reaction evidence="1">
        <text>2-dehydro-3-deoxy-6-phospho-D-gluconate = D-glyceraldehyde 3-phosphate + pyruvate</text>
        <dbReference type="Rhea" id="RHEA:17089"/>
        <dbReference type="ChEBI" id="CHEBI:15361"/>
        <dbReference type="ChEBI" id="CHEBI:57569"/>
        <dbReference type="ChEBI" id="CHEBI:59776"/>
        <dbReference type="EC" id="4.1.2.14"/>
    </reaction>
</comment>
<keyword evidence="7" id="KW-0119">Carbohydrate metabolism</keyword>
<reference evidence="9" key="1">
    <citation type="journal article" date="2019" name="Int. J. Syst. Evol. Microbiol.">
        <title>The Global Catalogue of Microorganisms (GCM) 10K type strain sequencing project: providing services to taxonomists for standard genome sequencing and annotation.</title>
        <authorList>
            <consortium name="The Broad Institute Genomics Platform"/>
            <consortium name="The Broad Institute Genome Sequencing Center for Infectious Disease"/>
            <person name="Wu L."/>
            <person name="Ma J."/>
        </authorList>
    </citation>
    <scope>NUCLEOTIDE SEQUENCE [LARGE SCALE GENOMIC DNA]</scope>
    <source>
        <strain evidence="9">JCM 19212</strain>
    </source>
</reference>
<evidence type="ECO:0000256" key="4">
    <source>
        <dbReference type="ARBA" id="ARBA00011233"/>
    </source>
</evidence>
<dbReference type="NCBIfam" id="TIGR01182">
    <property type="entry name" value="eda"/>
    <property type="match status" value="1"/>
</dbReference>
<comment type="subunit">
    <text evidence="4">Homotrimer.</text>
</comment>
<sequence>MSAVDAQALLRGHRIVPVYTPGGVEEAVAVARALLAGGIGAIEVTLRTAVAMDAIAAIARDVPGMKVGAGTVLDLAQLRDVQRAGASFAVSPGSSAELLHGAVDLGIAYLPGVATGSEVMAALAAGHRLLKLFPAQAINALELLAAWRGPFAHARFCPTGGIDAALARDYLRQSNVACLGGSWLTPADAVRAGDFARIQHLAREAVALAAD</sequence>
<dbReference type="InterPro" id="IPR031337">
    <property type="entry name" value="KDPG/KHG_AS_1"/>
</dbReference>
<comment type="caution">
    <text evidence="8">The sequence shown here is derived from an EMBL/GenBank/DDBJ whole genome shotgun (WGS) entry which is preliminary data.</text>
</comment>
<evidence type="ECO:0000256" key="1">
    <source>
        <dbReference type="ARBA" id="ARBA00000654"/>
    </source>
</evidence>
<evidence type="ECO:0000256" key="3">
    <source>
        <dbReference type="ARBA" id="ARBA00006906"/>
    </source>
</evidence>
<dbReference type="InterPro" id="IPR013785">
    <property type="entry name" value="Aldolase_TIM"/>
</dbReference>
<dbReference type="Gene3D" id="3.20.20.70">
    <property type="entry name" value="Aldolase class I"/>
    <property type="match status" value="1"/>
</dbReference>
<dbReference type="InterPro" id="IPR000887">
    <property type="entry name" value="Aldlse_KDPG_KHG"/>
</dbReference>
<dbReference type="Proteomes" id="UP001501083">
    <property type="component" value="Unassembled WGS sequence"/>
</dbReference>
<evidence type="ECO:0000313" key="8">
    <source>
        <dbReference type="EMBL" id="GAA5069254.1"/>
    </source>
</evidence>
<dbReference type="PANTHER" id="PTHR30246">
    <property type="entry name" value="2-KETO-3-DEOXY-6-PHOSPHOGLUCONATE ALDOLASE"/>
    <property type="match status" value="1"/>
</dbReference>
<gene>
    <name evidence="8" type="primary">kdgA</name>
    <name evidence="8" type="ORF">GCM10025759_05910</name>
</gene>
<keyword evidence="9" id="KW-1185">Reference proteome</keyword>